<feature type="domain" description="DUF4954" evidence="1">
    <location>
        <begin position="3"/>
        <end position="435"/>
    </location>
</feature>
<keyword evidence="4" id="KW-1185">Reference proteome</keyword>
<organism evidence="3 4">
    <name type="scientific">Plebeiibacterium marinum</name>
    <dbReference type="NCBI Taxonomy" id="2992111"/>
    <lineage>
        <taxon>Bacteria</taxon>
        <taxon>Pseudomonadati</taxon>
        <taxon>Bacteroidota</taxon>
        <taxon>Bacteroidia</taxon>
        <taxon>Marinilabiliales</taxon>
        <taxon>Marinilabiliaceae</taxon>
        <taxon>Plebeiibacterium</taxon>
    </lineage>
</organism>
<evidence type="ECO:0000313" key="3">
    <source>
        <dbReference type="EMBL" id="MCW3806762.1"/>
    </source>
</evidence>
<proteinExistence type="predicted"/>
<comment type="caution">
    <text evidence="3">The sequence shown here is derived from an EMBL/GenBank/DDBJ whole genome shotgun (WGS) entry which is preliminary data.</text>
</comment>
<sequence>MNFRKLNNSEIQQLENQNCKAVDGWENVFVTNSFVPDNIKHTTFSGENYIGLLNQKLQLGGASDFSGIYNAHLHNCRIGDQVYIKNISNSICNYNIENDCIIQNTNSIQAIGESSFGNGEKITPINEAGGREVHIYNELSVHTAYIMAFYSANPKLTNNIRKLITEYSDKIKSSKGTVKQGTSILNCGTITNVNFGSYCKIEGATYLNEGSINSSKEAPAYVGYNVNASHFILSTSSIVSDGAYLRHCFVGQGVEISNHYTAENSVFFANSQCLQGEACAIFAGPYTVTHHKSTLLIAGYYSFFNAGSGTNQSNHMYKLGPVHQGIIERGGKTGSDSYILWPAKIGAFTMILGRHYSNPDISDLPFSYFIEEDGKSILMPAQNIFNVGITRDVDKWPKRDKRKGSVLYDKIITEALNPYTINKILNAISLLKKLQEKATPERKTIMYNSTQLSLTMVKRGIMLYEQALIKYAGDALVNKLKDSNFIEPANYSGIEEWIDLGGLICKKTDIRSLEDDLSGNKMKIDDLNQLYESLFIKYEANKQAHAFQILNNYFNIDTNLKTELAAFIDKWVENNNKILSAITSDAKKEFNAKTKTGFGHDGGEKEKEDDFYAVRGSFEENDFVVSLTQTFTKANSEANDIKESIL</sequence>
<dbReference type="InterPro" id="IPR011004">
    <property type="entry name" value="Trimer_LpxA-like_sf"/>
</dbReference>
<dbReference type="InterPro" id="IPR049208">
    <property type="entry name" value="DUF6819"/>
</dbReference>
<protein>
    <submittedName>
        <fullName evidence="3">DUF4954 family protein</fullName>
    </submittedName>
</protein>
<evidence type="ECO:0000313" key="4">
    <source>
        <dbReference type="Proteomes" id="UP001207408"/>
    </source>
</evidence>
<name>A0AAE3MGT8_9BACT</name>
<accession>A0AAE3MGT8</accession>
<dbReference type="RefSeq" id="WP_301200495.1">
    <property type="nucleotide sequence ID" value="NZ_JAPDPI010000029.1"/>
</dbReference>
<dbReference type="SUPFAM" id="SSF51161">
    <property type="entry name" value="Trimeric LpxA-like enzymes"/>
    <property type="match status" value="1"/>
</dbReference>
<evidence type="ECO:0000259" key="1">
    <source>
        <dbReference type="Pfam" id="PF16314"/>
    </source>
</evidence>
<dbReference type="Pfam" id="PF20683">
    <property type="entry name" value="DUF6819"/>
    <property type="match status" value="1"/>
</dbReference>
<gene>
    <name evidence="3" type="ORF">OM074_14090</name>
</gene>
<evidence type="ECO:0000259" key="2">
    <source>
        <dbReference type="Pfam" id="PF20683"/>
    </source>
</evidence>
<dbReference type="AlphaFoldDB" id="A0AAE3MGT8"/>
<dbReference type="Proteomes" id="UP001207408">
    <property type="component" value="Unassembled WGS sequence"/>
</dbReference>
<dbReference type="Pfam" id="PF16314">
    <property type="entry name" value="DUF4954"/>
    <property type="match status" value="1"/>
</dbReference>
<dbReference type="Gene3D" id="2.160.10.10">
    <property type="entry name" value="Hexapeptide repeat proteins"/>
    <property type="match status" value="1"/>
</dbReference>
<dbReference type="EMBL" id="JAPDPI010000029">
    <property type="protein sequence ID" value="MCW3806762.1"/>
    <property type="molecule type" value="Genomic_DNA"/>
</dbReference>
<dbReference type="InterPro" id="IPR032533">
    <property type="entry name" value="DUF4954"/>
</dbReference>
<reference evidence="3" key="1">
    <citation type="submission" date="2022-10" db="EMBL/GenBank/DDBJ databases">
        <authorList>
            <person name="Yu W.X."/>
        </authorList>
    </citation>
    <scope>NUCLEOTIDE SEQUENCE</scope>
    <source>
        <strain evidence="3">D04</strain>
    </source>
</reference>
<feature type="domain" description="DUF6819" evidence="2">
    <location>
        <begin position="486"/>
        <end position="641"/>
    </location>
</feature>